<proteinExistence type="predicted"/>
<gene>
    <name evidence="2" type="primary">LOC107821830</name>
</gene>
<keyword evidence="1" id="KW-1185">Reference proteome</keyword>
<organism evidence="1 2">
    <name type="scientific">Nicotiana tabacum</name>
    <name type="common">Common tobacco</name>
    <dbReference type="NCBI Taxonomy" id="4097"/>
    <lineage>
        <taxon>Eukaryota</taxon>
        <taxon>Viridiplantae</taxon>
        <taxon>Streptophyta</taxon>
        <taxon>Embryophyta</taxon>
        <taxon>Tracheophyta</taxon>
        <taxon>Spermatophyta</taxon>
        <taxon>Magnoliopsida</taxon>
        <taxon>eudicotyledons</taxon>
        <taxon>Gunneridae</taxon>
        <taxon>Pentapetalae</taxon>
        <taxon>asterids</taxon>
        <taxon>lamiids</taxon>
        <taxon>Solanales</taxon>
        <taxon>Solanaceae</taxon>
        <taxon>Nicotianoideae</taxon>
        <taxon>Nicotianeae</taxon>
        <taxon>Nicotiana</taxon>
    </lineage>
</organism>
<sequence length="266" mass="29424">MNSKGASAATPTQIYEDFVPTSKLVQEELSDTLHLNIPGFKKEQVRVQLTKTGILKISGERPIRQNKRQRFQKDFPVAENCDKSKISAKFENGILHVKQPKLITSTLKKDKELPASEAENTPAKRQKTSLRDELTRQDNADINNPAKEPAKEEQNNPAKEPAKEEQNNTSPKTSEQTEGRNIGEKSLADKSSSSSSYSESESDESSDDSTDDETTGNASCLAANPKKPRKMMKMTLVALLILGSGVYVANMMKSANEAEEMDLVFM</sequence>
<reference evidence="2" key="2">
    <citation type="submission" date="2025-08" db="UniProtKB">
        <authorList>
            <consortium name="RefSeq"/>
        </authorList>
    </citation>
    <scope>IDENTIFICATION</scope>
    <source>
        <tissue evidence="2">Leaf</tissue>
    </source>
</reference>
<reference evidence="1" key="1">
    <citation type="journal article" date="2014" name="Nat. Commun.">
        <title>The tobacco genome sequence and its comparison with those of tomato and potato.</title>
        <authorList>
            <person name="Sierro N."/>
            <person name="Battey J.N."/>
            <person name="Ouadi S."/>
            <person name="Bakaher N."/>
            <person name="Bovet L."/>
            <person name="Willig A."/>
            <person name="Goepfert S."/>
            <person name="Peitsch M.C."/>
            <person name="Ivanov N.V."/>
        </authorList>
    </citation>
    <scope>NUCLEOTIDE SEQUENCE [LARGE SCALE GENOMIC DNA]</scope>
</reference>
<protein>
    <submittedName>
        <fullName evidence="2">Uncharacterized protein LOC107821830</fullName>
    </submittedName>
</protein>
<dbReference type="Proteomes" id="UP000790787">
    <property type="component" value="Chromosome 22"/>
</dbReference>
<dbReference type="RefSeq" id="XP_075100532.1">
    <property type="nucleotide sequence ID" value="XM_075244431.1"/>
</dbReference>
<accession>A0AC58TTJ5</accession>
<evidence type="ECO:0000313" key="1">
    <source>
        <dbReference type="Proteomes" id="UP000790787"/>
    </source>
</evidence>
<evidence type="ECO:0000313" key="2">
    <source>
        <dbReference type="RefSeq" id="XP_075100532.1"/>
    </source>
</evidence>
<name>A0AC58TTJ5_TOBAC</name>